<dbReference type="InterPro" id="IPR013424">
    <property type="entry name" value="Ice-binding_C"/>
</dbReference>
<dbReference type="NCBIfam" id="TIGR02595">
    <property type="entry name" value="PEP_CTERM"/>
    <property type="match status" value="1"/>
</dbReference>
<accession>A0A915XLE1</accession>
<dbReference type="KEGG" id="ddu:GF1_29790"/>
<gene>
    <name evidence="3" type="ORF">GF1_29790</name>
</gene>
<evidence type="ECO:0000256" key="1">
    <source>
        <dbReference type="SAM" id="SignalP"/>
    </source>
</evidence>
<evidence type="ECO:0000259" key="2">
    <source>
        <dbReference type="Pfam" id="PF07589"/>
    </source>
</evidence>
<organism evidence="3 4">
    <name type="scientific">Desulfolithobacter dissulfuricans</name>
    <dbReference type="NCBI Taxonomy" id="2795293"/>
    <lineage>
        <taxon>Bacteria</taxon>
        <taxon>Pseudomonadati</taxon>
        <taxon>Thermodesulfobacteriota</taxon>
        <taxon>Desulfobulbia</taxon>
        <taxon>Desulfobulbales</taxon>
        <taxon>Desulfobulbaceae</taxon>
        <taxon>Desulfolithobacter</taxon>
    </lineage>
</organism>
<dbReference type="EMBL" id="AP024233">
    <property type="protein sequence ID" value="BCO10603.1"/>
    <property type="molecule type" value="Genomic_DNA"/>
</dbReference>
<dbReference type="AlphaFoldDB" id="A0A915XLE1"/>
<keyword evidence="4" id="KW-1185">Reference proteome</keyword>
<keyword evidence="1" id="KW-0732">Signal</keyword>
<protein>
    <recommendedName>
        <fullName evidence="2">Ice-binding protein C-terminal domain-containing protein</fullName>
    </recommendedName>
</protein>
<feature type="domain" description="Ice-binding protein C-terminal" evidence="2">
    <location>
        <begin position="218"/>
        <end position="241"/>
    </location>
</feature>
<dbReference type="Proteomes" id="UP001063350">
    <property type="component" value="Chromosome"/>
</dbReference>
<reference evidence="3" key="1">
    <citation type="submission" date="2020-12" db="EMBL/GenBank/DDBJ databases">
        <title>Desulfobium dissulfuricans gen. nov., sp. nov., a novel mesophilic, sulfate-reducing bacterium isolated from a deep-sea hydrothermal vent.</title>
        <authorList>
            <person name="Hashimoto Y."/>
            <person name="Tame A."/>
            <person name="Sawayama S."/>
            <person name="Miyazaki J."/>
            <person name="Takai K."/>
            <person name="Nakagawa S."/>
        </authorList>
    </citation>
    <scope>NUCLEOTIDE SEQUENCE</scope>
    <source>
        <strain evidence="3">GF1</strain>
    </source>
</reference>
<feature type="chain" id="PRO_5037619632" description="Ice-binding protein C-terminal domain-containing protein" evidence="1">
    <location>
        <begin position="27"/>
        <end position="247"/>
    </location>
</feature>
<sequence>MKASIKLLSCSMVLAAVLLVAGQVMAAPLDVFSADPAWIMIADDDGVGNNGFVDPGWGGQDFDAEYLFYSLEGDTLSIGLQTGFDVEDGRVRHGGKWYYSGDLALSFDGDPSNYEYAFDFGLYTDSYYGTLGTTDDSGLYEVTEWNNDIYFAESAPFAMEEGNLVTTGSTSAGYDSAADSYYRIVSFDISSLSLSAFTGVDVHWTMSCGNDAIDGTAPVPEPATMLLFGTGLAALATVARKKMLMHG</sequence>
<evidence type="ECO:0000313" key="3">
    <source>
        <dbReference type="EMBL" id="BCO10603.1"/>
    </source>
</evidence>
<dbReference type="Pfam" id="PF07589">
    <property type="entry name" value="PEP-CTERM"/>
    <property type="match status" value="1"/>
</dbReference>
<proteinExistence type="predicted"/>
<name>A0A915XLE1_9BACT</name>
<feature type="signal peptide" evidence="1">
    <location>
        <begin position="1"/>
        <end position="26"/>
    </location>
</feature>
<evidence type="ECO:0000313" key="4">
    <source>
        <dbReference type="Proteomes" id="UP001063350"/>
    </source>
</evidence>
<dbReference type="RefSeq" id="WP_267927330.1">
    <property type="nucleotide sequence ID" value="NZ_AP024233.1"/>
</dbReference>